<evidence type="ECO:0000313" key="3">
    <source>
        <dbReference type="Proteomes" id="UP001283361"/>
    </source>
</evidence>
<organism evidence="2 3">
    <name type="scientific">Elysia crispata</name>
    <name type="common">lettuce slug</name>
    <dbReference type="NCBI Taxonomy" id="231223"/>
    <lineage>
        <taxon>Eukaryota</taxon>
        <taxon>Metazoa</taxon>
        <taxon>Spiralia</taxon>
        <taxon>Lophotrochozoa</taxon>
        <taxon>Mollusca</taxon>
        <taxon>Gastropoda</taxon>
        <taxon>Heterobranchia</taxon>
        <taxon>Euthyneura</taxon>
        <taxon>Panpulmonata</taxon>
        <taxon>Sacoglossa</taxon>
        <taxon>Placobranchoidea</taxon>
        <taxon>Plakobranchidae</taxon>
        <taxon>Elysia</taxon>
    </lineage>
</organism>
<name>A0AAE1A6X6_9GAST</name>
<evidence type="ECO:0000313" key="2">
    <source>
        <dbReference type="EMBL" id="KAK3782419.1"/>
    </source>
</evidence>
<keyword evidence="3" id="KW-1185">Reference proteome</keyword>
<evidence type="ECO:0000256" key="1">
    <source>
        <dbReference type="SAM" id="MobiDB-lite"/>
    </source>
</evidence>
<accession>A0AAE1A6X6</accession>
<dbReference type="AlphaFoldDB" id="A0AAE1A6X6"/>
<proteinExistence type="predicted"/>
<protein>
    <submittedName>
        <fullName evidence="2">Uncharacterized protein</fullName>
    </submittedName>
</protein>
<reference evidence="2" key="1">
    <citation type="journal article" date="2023" name="G3 (Bethesda)">
        <title>A reference genome for the long-term kleptoplast-retaining sea slug Elysia crispata morphotype clarki.</title>
        <authorList>
            <person name="Eastman K.E."/>
            <person name="Pendleton A.L."/>
            <person name="Shaikh M.A."/>
            <person name="Suttiyut T."/>
            <person name="Ogas R."/>
            <person name="Tomko P."/>
            <person name="Gavelis G."/>
            <person name="Widhalm J.R."/>
            <person name="Wisecaver J.H."/>
        </authorList>
    </citation>
    <scope>NUCLEOTIDE SEQUENCE</scope>
    <source>
        <strain evidence="2">ECLA1</strain>
    </source>
</reference>
<gene>
    <name evidence="2" type="ORF">RRG08_033060</name>
</gene>
<sequence length="88" mass="9794">MSRDAETRETHVMEFPVYWRTEVAFGGDRRQQGRVVRSDASLAKHCFPLAQDLALPHMEFPRSRVSSPQPITGPGRELAVSPCAVSGK</sequence>
<feature type="region of interest" description="Disordered" evidence="1">
    <location>
        <begin position="62"/>
        <end position="88"/>
    </location>
</feature>
<comment type="caution">
    <text evidence="2">The sequence shown here is derived from an EMBL/GenBank/DDBJ whole genome shotgun (WGS) entry which is preliminary data.</text>
</comment>
<dbReference type="Proteomes" id="UP001283361">
    <property type="component" value="Unassembled WGS sequence"/>
</dbReference>
<dbReference type="EMBL" id="JAWDGP010002507">
    <property type="protein sequence ID" value="KAK3782419.1"/>
    <property type="molecule type" value="Genomic_DNA"/>
</dbReference>